<dbReference type="Proteomes" id="UP000006718">
    <property type="component" value="Chromosome 16"/>
</dbReference>
<protein>
    <submittedName>
        <fullName evidence="2">Transmembrane protein 94</fullName>
    </submittedName>
</protein>
<dbReference type="Ensembl" id="ENSMMUT00000079214.2">
    <property type="protein sequence ID" value="ENSMMUP00000049249.2"/>
    <property type="gene ID" value="ENSMMUG00000022120.4"/>
</dbReference>
<reference evidence="3" key="1">
    <citation type="journal article" date="2007" name="Science">
        <title>Evolutionary and biomedical insights from the rhesus macaque genome.</title>
        <authorList>
            <person name="Gibbs R.A."/>
            <person name="Rogers J."/>
            <person name="Katze M.G."/>
            <person name="Bumgarner R."/>
            <person name="Weinstock G.M."/>
            <person name="Mardis E.R."/>
            <person name="Remington K.A."/>
            <person name="Strausberg R.L."/>
            <person name="Venter J.C."/>
            <person name="Wilson R.K."/>
            <person name="Batzer M.A."/>
            <person name="Bustamante C.D."/>
            <person name="Eichler E.E."/>
            <person name="Hahn M.W."/>
            <person name="Hardison R.C."/>
            <person name="Makova K.D."/>
            <person name="Miller W."/>
            <person name="Milosavljevic A."/>
            <person name="Palermo R.E."/>
            <person name="Siepel A."/>
            <person name="Sikela J.M."/>
            <person name="Attaway T."/>
            <person name="Bell S."/>
            <person name="Bernard K.E."/>
            <person name="Buhay C.J."/>
            <person name="Chandrabose M.N."/>
            <person name="Dao M."/>
            <person name="Davis C."/>
            <person name="Delehaunty K.D."/>
            <person name="Ding Y."/>
            <person name="Dinh H.H."/>
            <person name="Dugan-Rocha S."/>
            <person name="Fulton L.A."/>
            <person name="Gabisi R.A."/>
            <person name="Garner T.T."/>
            <person name="Godfrey J."/>
            <person name="Hawes A.C."/>
            <person name="Hernandez J."/>
            <person name="Hines S."/>
            <person name="Holder M."/>
            <person name="Hume J."/>
            <person name="Jhangiani S.N."/>
            <person name="Joshi V."/>
            <person name="Khan Z.M."/>
            <person name="Kirkness E.F."/>
            <person name="Cree A."/>
            <person name="Fowler R.G."/>
            <person name="Lee S."/>
            <person name="Lewis L.R."/>
            <person name="Li Z."/>
            <person name="Liu Y.-S."/>
            <person name="Moore S.M."/>
            <person name="Muzny D."/>
            <person name="Nazareth L.V."/>
            <person name="Ngo D.N."/>
            <person name="Okwuonu G.O."/>
            <person name="Pai G."/>
            <person name="Parker D."/>
            <person name="Paul H.A."/>
            <person name="Pfannkoch C."/>
            <person name="Pohl C.S."/>
            <person name="Rogers Y.-H.C."/>
            <person name="Ruiz S.J."/>
            <person name="Sabo A."/>
            <person name="Santibanez J."/>
            <person name="Schneider B.W."/>
            <person name="Smith S.M."/>
            <person name="Sodergren E."/>
            <person name="Svatek A.F."/>
            <person name="Utterback T.R."/>
            <person name="Vattathil S."/>
            <person name="Warren W."/>
            <person name="White C.S."/>
            <person name="Chinwalla A.T."/>
            <person name="Feng Y."/>
            <person name="Halpern A.L."/>
            <person name="Hillier L.W."/>
            <person name="Huang X."/>
            <person name="Minx P."/>
            <person name="Nelson J.O."/>
            <person name="Pepin K.H."/>
            <person name="Qin X."/>
            <person name="Sutton G.G."/>
            <person name="Venter E."/>
            <person name="Walenz B.P."/>
            <person name="Wallis J.W."/>
            <person name="Worley K.C."/>
            <person name="Yang S.-P."/>
            <person name="Jones S.M."/>
            <person name="Marra M.A."/>
            <person name="Rocchi M."/>
            <person name="Schein J.E."/>
            <person name="Baertsch R."/>
            <person name="Clarke L."/>
            <person name="Csuros M."/>
            <person name="Glasscock J."/>
            <person name="Harris R.A."/>
            <person name="Havlak P."/>
            <person name="Jackson A.R."/>
            <person name="Jiang H."/>
            <person name="Liu Y."/>
            <person name="Messina D.N."/>
            <person name="Shen Y."/>
            <person name="Song H.X.-Z."/>
            <person name="Wylie T."/>
            <person name="Zhang L."/>
            <person name="Birney E."/>
            <person name="Han K."/>
            <person name="Konkel M.K."/>
            <person name="Lee J."/>
            <person name="Smit A.F.A."/>
            <person name="Ullmer B."/>
            <person name="Wang H."/>
            <person name="Xing J."/>
            <person name="Burhans R."/>
            <person name="Cheng Z."/>
            <person name="Karro J.E."/>
            <person name="Ma J."/>
            <person name="Raney B."/>
            <person name="She X."/>
            <person name="Cox M.J."/>
            <person name="Demuth J.P."/>
            <person name="Dumas L.J."/>
            <person name="Han S.-G."/>
            <person name="Hopkins J."/>
            <person name="Karimpour-Fard A."/>
            <person name="Kim Y.H."/>
            <person name="Pollack J.R."/>
            <person name="Vinar T."/>
            <person name="Addo-Quaye C."/>
            <person name="Degenhardt J."/>
            <person name="Denby A."/>
            <person name="Hubisz M.J."/>
            <person name="Indap A."/>
            <person name="Kosiol C."/>
            <person name="Lahn B.T."/>
            <person name="Lawson H.A."/>
            <person name="Marklein A."/>
            <person name="Nielsen R."/>
            <person name="Vallender E.J."/>
            <person name="Clark A.G."/>
            <person name="Ferguson B."/>
            <person name="Hernandez R.D."/>
            <person name="Hirani K."/>
            <person name="Kehrer-Sawatzki H."/>
            <person name="Kolb J."/>
            <person name="Patil S."/>
            <person name="Pu L.-L."/>
            <person name="Ren Y."/>
            <person name="Smith D.G."/>
            <person name="Wheeler D.A."/>
            <person name="Schenck I."/>
            <person name="Ball E.V."/>
            <person name="Chen R."/>
            <person name="Cooper D.N."/>
            <person name="Giardine B."/>
            <person name="Hsu F."/>
            <person name="Kent W.J."/>
            <person name="Lesk A."/>
            <person name="Nelson D.L."/>
            <person name="O'brien W.E."/>
            <person name="Pruefer K."/>
            <person name="Stenson P.D."/>
            <person name="Wallace J.C."/>
            <person name="Ke H."/>
            <person name="Liu X.-M."/>
            <person name="Wang P."/>
            <person name="Xiang A.P."/>
            <person name="Yang F."/>
            <person name="Barber G.P."/>
            <person name="Haussler D."/>
            <person name="Karolchik D."/>
            <person name="Kern A.D."/>
            <person name="Kuhn R.M."/>
            <person name="Smith K.E."/>
            <person name="Zwieg A.S."/>
        </authorList>
    </citation>
    <scope>NUCLEOTIDE SEQUENCE [LARGE SCALE GENOMIC DNA]</scope>
    <source>
        <strain evidence="3">17573</strain>
    </source>
</reference>
<evidence type="ECO:0000313" key="2">
    <source>
        <dbReference type="Ensembl" id="ENSMMUP00000049249.2"/>
    </source>
</evidence>
<dbReference type="Bgee" id="ENSMMUG00000022120">
    <property type="expression patterns" value="Expressed in hindlimb stylopod muscle and 21 other cell types or tissues"/>
</dbReference>
<dbReference type="VEuPathDB" id="HostDB:ENSMMUG00000022120"/>
<accession>A0A1D5QMH4</accession>
<keyword evidence="1" id="KW-0812">Transmembrane</keyword>
<dbReference type="ExpressionAtlas" id="A0A1D5QMH4">
    <property type="expression patterns" value="baseline and differential"/>
</dbReference>
<dbReference type="GeneTree" id="ENSGT00390000016550"/>
<organism evidence="2 3">
    <name type="scientific">Macaca mulatta</name>
    <name type="common">Rhesus macaque</name>
    <dbReference type="NCBI Taxonomy" id="9544"/>
    <lineage>
        <taxon>Eukaryota</taxon>
        <taxon>Metazoa</taxon>
        <taxon>Chordata</taxon>
        <taxon>Craniata</taxon>
        <taxon>Vertebrata</taxon>
        <taxon>Euteleostomi</taxon>
        <taxon>Mammalia</taxon>
        <taxon>Eutheria</taxon>
        <taxon>Euarchontoglires</taxon>
        <taxon>Primates</taxon>
        <taxon>Haplorrhini</taxon>
        <taxon>Catarrhini</taxon>
        <taxon>Cercopithecidae</taxon>
        <taxon>Cercopithecinae</taxon>
        <taxon>Macaca</taxon>
    </lineage>
</organism>
<keyword evidence="1" id="KW-1133">Transmembrane helix</keyword>
<keyword evidence="3" id="KW-1185">Reference proteome</keyword>
<dbReference type="AlphaFoldDB" id="A0A1D5QMH4"/>
<dbReference type="VGNC" id="VGNC:79760">
    <property type="gene designation" value="TMEM94"/>
</dbReference>
<feature type="transmembrane region" description="Helical" evidence="1">
    <location>
        <begin position="80"/>
        <end position="99"/>
    </location>
</feature>
<evidence type="ECO:0000256" key="1">
    <source>
        <dbReference type="SAM" id="Phobius"/>
    </source>
</evidence>
<feature type="transmembrane region" description="Helical" evidence="1">
    <location>
        <begin position="105"/>
        <end position="123"/>
    </location>
</feature>
<reference evidence="2" key="3">
    <citation type="submission" date="2025-08" db="UniProtKB">
        <authorList>
            <consortium name="Ensembl"/>
        </authorList>
    </citation>
    <scope>IDENTIFICATION</scope>
    <source>
        <strain evidence="2">17573</strain>
    </source>
</reference>
<gene>
    <name evidence="2 4" type="primary">TMEM94</name>
</gene>
<reference evidence="2" key="4">
    <citation type="submission" date="2025-09" db="UniProtKB">
        <authorList>
            <consortium name="Ensembl"/>
        </authorList>
    </citation>
    <scope>IDENTIFICATION</scope>
    <source>
        <strain evidence="2">17573</strain>
    </source>
</reference>
<evidence type="ECO:0000313" key="3">
    <source>
        <dbReference type="Proteomes" id="UP000006718"/>
    </source>
</evidence>
<keyword evidence="1" id="KW-0472">Membrane</keyword>
<reference evidence="2" key="2">
    <citation type="submission" date="2019-01" db="EMBL/GenBank/DDBJ databases">
        <authorList>
            <person name="Graves T."/>
            <person name="Eichler E.E."/>
            <person name="Wilson R.K."/>
        </authorList>
    </citation>
    <scope>NUCLEOTIDE SEQUENCE [LARGE SCALE GENOMIC DNA]</scope>
    <source>
        <strain evidence="2">17573</strain>
    </source>
</reference>
<proteinExistence type="predicted"/>
<evidence type="ECO:0000313" key="4">
    <source>
        <dbReference type="VGNC" id="VGNC:79760"/>
    </source>
</evidence>
<dbReference type="PANTHER" id="PTHR13219">
    <property type="entry name" value="TRANSMEMBRANE PROTEIN 94"/>
    <property type="match status" value="1"/>
</dbReference>
<dbReference type="PANTHER" id="PTHR13219:SF6">
    <property type="entry name" value="TRANSMEMBRANE PROTEIN 94"/>
    <property type="match status" value="1"/>
</dbReference>
<name>A0A1D5QMH4_MACMU</name>
<sequence length="147" mass="16457">MLFKQAELWMPHQGKGNKGEPPSALGLSTRKALSVLKEQLEAVLEGHLRERKKCLTWKEVWRSSFLHHSNRCSCFHWPGASLMLLAVLLLLGCCGGQPAGSRGVGLVNASALFLLLLLNLVLIGRQDRLKRREVERRLRGIIDQIQG</sequence>
<dbReference type="InterPro" id="IPR039720">
    <property type="entry name" value="TMEM94"/>
</dbReference>